<gene>
    <name evidence="2" type="ORF">KGQ19_33945</name>
</gene>
<keyword evidence="1" id="KW-0812">Transmembrane</keyword>
<dbReference type="Proteomes" id="UP000730482">
    <property type="component" value="Unassembled WGS sequence"/>
</dbReference>
<keyword evidence="1" id="KW-0472">Membrane</keyword>
<comment type="caution">
    <text evidence="2">The sequence shown here is derived from an EMBL/GenBank/DDBJ whole genome shotgun (WGS) entry which is preliminary data.</text>
</comment>
<proteinExistence type="predicted"/>
<evidence type="ECO:0000256" key="1">
    <source>
        <dbReference type="SAM" id="Phobius"/>
    </source>
</evidence>
<evidence type="ECO:0000313" key="3">
    <source>
        <dbReference type="Proteomes" id="UP000730482"/>
    </source>
</evidence>
<name>A0ABS5L0M3_9ACTN</name>
<keyword evidence="1" id="KW-1133">Transmembrane helix</keyword>
<feature type="transmembrane region" description="Helical" evidence="1">
    <location>
        <begin position="37"/>
        <end position="55"/>
    </location>
</feature>
<dbReference type="EMBL" id="JAAFYZ010000159">
    <property type="protein sequence ID" value="MBS2551878.1"/>
    <property type="molecule type" value="Genomic_DNA"/>
</dbReference>
<evidence type="ECO:0000313" key="2">
    <source>
        <dbReference type="EMBL" id="MBS2551878.1"/>
    </source>
</evidence>
<accession>A0ABS5L0M3</accession>
<sequence length="61" mass="6358">MQTIGASVGAAVLAAILQSNASHHVGASARAFADTFWWALAATALTLVPALLLSLRRREGR</sequence>
<protein>
    <submittedName>
        <fullName evidence="2">Uncharacterized protein</fullName>
    </submittedName>
</protein>
<dbReference type="RefSeq" id="WP_212016928.1">
    <property type="nucleotide sequence ID" value="NZ_JAAFYZ010000159.1"/>
</dbReference>
<reference evidence="2 3" key="1">
    <citation type="submission" date="2020-02" db="EMBL/GenBank/DDBJ databases">
        <title>Acidophilic actinobacteria isolated from forest soil.</title>
        <authorList>
            <person name="Golinska P."/>
        </authorList>
    </citation>
    <scope>NUCLEOTIDE SEQUENCE [LARGE SCALE GENOMIC DNA]</scope>
    <source>
        <strain evidence="2 3">NL8</strain>
    </source>
</reference>
<organism evidence="2 3">
    <name type="scientific">Catenulispora pinistramenti</name>
    <dbReference type="NCBI Taxonomy" id="2705254"/>
    <lineage>
        <taxon>Bacteria</taxon>
        <taxon>Bacillati</taxon>
        <taxon>Actinomycetota</taxon>
        <taxon>Actinomycetes</taxon>
        <taxon>Catenulisporales</taxon>
        <taxon>Catenulisporaceae</taxon>
        <taxon>Catenulispora</taxon>
    </lineage>
</organism>
<keyword evidence="3" id="KW-1185">Reference proteome</keyword>